<name>R8BYR5_PHAM7</name>
<dbReference type="GO" id="GO:0003677">
    <property type="term" value="F:DNA binding"/>
    <property type="evidence" value="ECO:0007669"/>
    <property type="project" value="InterPro"/>
</dbReference>
<feature type="region of interest" description="Disordered" evidence="6">
    <location>
        <begin position="1"/>
        <end position="39"/>
    </location>
</feature>
<gene>
    <name evidence="7" type="ORF">UCRPA7_29</name>
</gene>
<feature type="compositionally biased region" description="Basic residues" evidence="6">
    <location>
        <begin position="1"/>
        <end position="10"/>
    </location>
</feature>
<dbReference type="PANTHER" id="PTHR14440">
    <property type="entry name" value="DNA-DIRECTED RNA POLYMERASE I SUBUNIT RPA49"/>
    <property type="match status" value="1"/>
</dbReference>
<dbReference type="eggNOG" id="KOG4183">
    <property type="taxonomic scope" value="Eukaryota"/>
</dbReference>
<evidence type="ECO:0000256" key="6">
    <source>
        <dbReference type="SAM" id="MobiDB-lite"/>
    </source>
</evidence>
<reference evidence="8" key="1">
    <citation type="journal article" date="2013" name="Genome Announc.">
        <title>Draft genome sequence of the ascomycete Phaeoacremonium aleophilum strain UCR-PA7, a causal agent of the esca disease complex in grapevines.</title>
        <authorList>
            <person name="Blanco-Ulate B."/>
            <person name="Rolshausen P."/>
            <person name="Cantu D."/>
        </authorList>
    </citation>
    <scope>NUCLEOTIDE SEQUENCE [LARGE SCALE GENOMIC DNA]</scope>
    <source>
        <strain evidence="8">UCR-PA7</strain>
    </source>
</reference>
<dbReference type="GO" id="GO:0006351">
    <property type="term" value="P:DNA-templated transcription"/>
    <property type="evidence" value="ECO:0007669"/>
    <property type="project" value="InterPro"/>
</dbReference>
<sequence length="404" mass="45528">MTEHSTKKRRRTDDASVLSKKKKKKTSRDTAGPQPTSFKISSIVKPQFAPPIIAHTTVDYTAREGKGADALLKHYIGVFDPKTGKMQVVEAKKMVIRGVVRAKQATEEEMVQKTATSTTTDLRNDLGQAFGTKKAKKAIAAITENAIAPRRNADGSEPAPQKLGAADLALMETIKESTISVPTREALQAVVDAAKPIPKGNFDADEIQDVYVPEEIIGEEVLKAIPVRDWQEAIKNAEGVQVRSRFVAHRINRVGTDDNAVQRLRVLRYLLFLVIFWITTKQGRERGTREILKRDKLRQELSPAPEVVIENIRRKFSENGVMRKFHIDLLMTHCCAFALILDSFDLNTWDLKEDLKLEQKQLNQYLSEIGARTRISKSAERTDHMAKLALPLVFPKMRLQRRGR</sequence>
<keyword evidence="4" id="KW-0804">Transcription</keyword>
<dbReference type="InterPro" id="IPR009668">
    <property type="entry name" value="RNA_pol-assoc_fac_A49-like"/>
</dbReference>
<comment type="similarity">
    <text evidence="2">Belongs to the eukaryotic RPA49/POLR1E RNA polymerase subunit family.</text>
</comment>
<evidence type="ECO:0000256" key="2">
    <source>
        <dbReference type="ARBA" id="ARBA00009430"/>
    </source>
</evidence>
<proteinExistence type="inferred from homology"/>
<protein>
    <submittedName>
        <fullName evidence="7">Putative a49-like rna polymerase i associated factor protein</fullName>
    </submittedName>
</protein>
<evidence type="ECO:0000256" key="3">
    <source>
        <dbReference type="ARBA" id="ARBA00022478"/>
    </source>
</evidence>
<evidence type="ECO:0000256" key="1">
    <source>
        <dbReference type="ARBA" id="ARBA00004604"/>
    </source>
</evidence>
<accession>R8BYR5</accession>
<dbReference type="EMBL" id="KB932776">
    <property type="protein sequence ID" value="EOO04424.1"/>
    <property type="molecule type" value="Genomic_DNA"/>
</dbReference>
<organism evidence="7 8">
    <name type="scientific">Phaeoacremonium minimum (strain UCR-PA7)</name>
    <name type="common">Esca disease fungus</name>
    <name type="synonym">Togninia minima</name>
    <dbReference type="NCBI Taxonomy" id="1286976"/>
    <lineage>
        <taxon>Eukaryota</taxon>
        <taxon>Fungi</taxon>
        <taxon>Dikarya</taxon>
        <taxon>Ascomycota</taxon>
        <taxon>Pezizomycotina</taxon>
        <taxon>Sordariomycetes</taxon>
        <taxon>Sordariomycetidae</taxon>
        <taxon>Togniniales</taxon>
        <taxon>Togniniaceae</taxon>
        <taxon>Phaeoacremonium</taxon>
    </lineage>
</organism>
<dbReference type="GO" id="GO:0000428">
    <property type="term" value="C:DNA-directed RNA polymerase complex"/>
    <property type="evidence" value="ECO:0007669"/>
    <property type="project" value="UniProtKB-KW"/>
</dbReference>
<dbReference type="HOGENOM" id="CLU_034953_1_0_1"/>
<evidence type="ECO:0000313" key="8">
    <source>
        <dbReference type="Proteomes" id="UP000014074"/>
    </source>
</evidence>
<keyword evidence="3" id="KW-0240">DNA-directed RNA polymerase</keyword>
<keyword evidence="5" id="KW-0539">Nucleus</keyword>
<dbReference type="AlphaFoldDB" id="R8BYR5"/>
<dbReference type="RefSeq" id="XP_007910818.1">
    <property type="nucleotide sequence ID" value="XM_007912627.1"/>
</dbReference>
<dbReference type="GeneID" id="19323195"/>
<comment type="subcellular location">
    <subcellularLocation>
        <location evidence="1">Nucleus</location>
        <location evidence="1">Nucleolus</location>
    </subcellularLocation>
</comment>
<dbReference type="OrthoDB" id="532500at2759"/>
<dbReference type="GO" id="GO:0005730">
    <property type="term" value="C:nucleolus"/>
    <property type="evidence" value="ECO:0007669"/>
    <property type="project" value="UniProtKB-SubCell"/>
</dbReference>
<evidence type="ECO:0000313" key="7">
    <source>
        <dbReference type="EMBL" id="EOO04424.1"/>
    </source>
</evidence>
<keyword evidence="8" id="KW-1185">Reference proteome</keyword>
<dbReference type="Proteomes" id="UP000014074">
    <property type="component" value="Unassembled WGS sequence"/>
</dbReference>
<dbReference type="Pfam" id="PF06870">
    <property type="entry name" value="RNA_pol_I_A49"/>
    <property type="match status" value="1"/>
</dbReference>
<evidence type="ECO:0000256" key="4">
    <source>
        <dbReference type="ARBA" id="ARBA00023163"/>
    </source>
</evidence>
<evidence type="ECO:0000256" key="5">
    <source>
        <dbReference type="ARBA" id="ARBA00023242"/>
    </source>
</evidence>
<dbReference type="KEGG" id="tmn:UCRPA7_29"/>